<comment type="catalytic activity">
    <reaction evidence="1">
        <text>Hydrolyzes free adenine bases from 7,8-dihydro-8-oxoguanine:adenine mismatched double-stranded DNA, leaving an apurinic site.</text>
        <dbReference type="EC" id="3.2.2.31"/>
    </reaction>
</comment>
<keyword evidence="10" id="KW-0411">Iron-sulfur</keyword>
<dbReference type="Gene3D" id="1.10.340.30">
    <property type="entry name" value="Hypothetical protein, domain 2"/>
    <property type="match status" value="1"/>
</dbReference>
<keyword evidence="9" id="KW-0408">Iron</keyword>
<organism evidence="14">
    <name type="scientific">hydrothermal vent metagenome</name>
    <dbReference type="NCBI Taxonomy" id="652676"/>
    <lineage>
        <taxon>unclassified sequences</taxon>
        <taxon>metagenomes</taxon>
        <taxon>ecological metagenomes</taxon>
    </lineage>
</organism>
<dbReference type="InterPro" id="IPR015797">
    <property type="entry name" value="NUDIX_hydrolase-like_dom_sf"/>
</dbReference>
<keyword evidence="11" id="KW-0234">DNA repair</keyword>
<dbReference type="EC" id="3.2.2.31" evidence="4"/>
<evidence type="ECO:0000256" key="4">
    <source>
        <dbReference type="ARBA" id="ARBA00012045"/>
    </source>
</evidence>
<evidence type="ECO:0000256" key="6">
    <source>
        <dbReference type="ARBA" id="ARBA00022723"/>
    </source>
</evidence>
<evidence type="ECO:0000256" key="12">
    <source>
        <dbReference type="ARBA" id="ARBA00023295"/>
    </source>
</evidence>
<dbReference type="GO" id="GO:0000701">
    <property type="term" value="F:purine-specific mismatch base pair DNA N-glycosylase activity"/>
    <property type="evidence" value="ECO:0007669"/>
    <property type="project" value="UniProtKB-EC"/>
</dbReference>
<dbReference type="PANTHER" id="PTHR42944:SF1">
    <property type="entry name" value="ADENINE DNA GLYCOSYLASE"/>
    <property type="match status" value="1"/>
</dbReference>
<evidence type="ECO:0000256" key="9">
    <source>
        <dbReference type="ARBA" id="ARBA00023004"/>
    </source>
</evidence>
<dbReference type="SUPFAM" id="SSF55811">
    <property type="entry name" value="Nudix"/>
    <property type="match status" value="1"/>
</dbReference>
<dbReference type="InterPro" id="IPR023170">
    <property type="entry name" value="HhH_base_excis_C"/>
</dbReference>
<proteinExistence type="inferred from homology"/>
<keyword evidence="6" id="KW-0479">Metal-binding</keyword>
<dbReference type="Pfam" id="PF00730">
    <property type="entry name" value="HhH-GPD"/>
    <property type="match status" value="1"/>
</dbReference>
<dbReference type="AlphaFoldDB" id="A0A1W1C5E9"/>
<evidence type="ECO:0000259" key="13">
    <source>
        <dbReference type="SMART" id="SM00478"/>
    </source>
</evidence>
<evidence type="ECO:0000256" key="10">
    <source>
        <dbReference type="ARBA" id="ARBA00023014"/>
    </source>
</evidence>
<keyword evidence="12 14" id="KW-0326">Glycosidase</keyword>
<feature type="domain" description="HhH-GPD" evidence="13">
    <location>
        <begin position="39"/>
        <end position="182"/>
    </location>
</feature>
<keyword evidence="8 14" id="KW-0378">Hydrolase</keyword>
<reference evidence="14" key="1">
    <citation type="submission" date="2016-10" db="EMBL/GenBank/DDBJ databases">
        <authorList>
            <person name="de Groot N.N."/>
        </authorList>
    </citation>
    <scope>NUCLEOTIDE SEQUENCE</scope>
</reference>
<evidence type="ECO:0000256" key="7">
    <source>
        <dbReference type="ARBA" id="ARBA00022763"/>
    </source>
</evidence>
<dbReference type="SMART" id="SM00525">
    <property type="entry name" value="FES"/>
    <property type="match status" value="1"/>
</dbReference>
<evidence type="ECO:0000256" key="8">
    <source>
        <dbReference type="ARBA" id="ARBA00022801"/>
    </source>
</evidence>
<gene>
    <name evidence="14" type="ORF">MNB_SM-5-453</name>
</gene>
<evidence type="ECO:0000256" key="3">
    <source>
        <dbReference type="ARBA" id="ARBA00008343"/>
    </source>
</evidence>
<dbReference type="CDD" id="cd00056">
    <property type="entry name" value="ENDO3c"/>
    <property type="match status" value="1"/>
</dbReference>
<evidence type="ECO:0000256" key="11">
    <source>
        <dbReference type="ARBA" id="ARBA00023204"/>
    </source>
</evidence>
<dbReference type="EMBL" id="FPHH01000059">
    <property type="protein sequence ID" value="SFV60954.1"/>
    <property type="molecule type" value="Genomic_DNA"/>
</dbReference>
<dbReference type="GO" id="GO:0034039">
    <property type="term" value="F:8-oxo-7,8-dihydroguanine DNA N-glycosylase activity"/>
    <property type="evidence" value="ECO:0007669"/>
    <property type="project" value="TreeGrafter"/>
</dbReference>
<dbReference type="InterPro" id="IPR003651">
    <property type="entry name" value="Endonuclease3_FeS-loop_motif"/>
</dbReference>
<dbReference type="GO" id="GO:0006284">
    <property type="term" value="P:base-excision repair"/>
    <property type="evidence" value="ECO:0007669"/>
    <property type="project" value="InterPro"/>
</dbReference>
<dbReference type="GO" id="GO:0035485">
    <property type="term" value="F:adenine/guanine mispair binding"/>
    <property type="evidence" value="ECO:0007669"/>
    <property type="project" value="TreeGrafter"/>
</dbReference>
<dbReference type="GO" id="GO:0006298">
    <property type="term" value="P:mismatch repair"/>
    <property type="evidence" value="ECO:0007669"/>
    <property type="project" value="TreeGrafter"/>
</dbReference>
<evidence type="ECO:0000256" key="2">
    <source>
        <dbReference type="ARBA" id="ARBA00001966"/>
    </source>
</evidence>
<dbReference type="SUPFAM" id="SSF48150">
    <property type="entry name" value="DNA-glycosylase"/>
    <property type="match status" value="1"/>
</dbReference>
<dbReference type="SMART" id="SM00478">
    <property type="entry name" value="ENDO3c"/>
    <property type="match status" value="1"/>
</dbReference>
<dbReference type="PANTHER" id="PTHR42944">
    <property type="entry name" value="ADENINE DNA GLYCOSYLASE"/>
    <property type="match status" value="1"/>
</dbReference>
<dbReference type="Gene3D" id="1.10.1670.10">
    <property type="entry name" value="Helix-hairpin-Helix base-excision DNA repair enzymes (C-terminal)"/>
    <property type="match status" value="1"/>
</dbReference>
<sequence length="312" mass="35769">MVDKSAHIALLDWYEREGRHELPWRKTENIYHIYVSEIMLQQTQVSRVRDEYYPKFLARFPTIESLAIAELDDVFALWSGLGYYSRARNLHKTAQLASDGLPCEKKALLKLPGIGEYTASAICSFGYRQNVPVVDTNIARVLKRYFGLLGVADKTVWEYATRFLNTSDARGHNLALMDLGSLVCLPKKPQCEICPLRLACIGKEEPELYTQKKKKEYESLELFYALHIKEGKIALTISKEKLYKGMLVLPNTDPIEENFIASFKHSYTKYRLTVNLYNVDAITDEVVWVELEELKNAPISSLTKKAIAFIET</sequence>
<dbReference type="GO" id="GO:0046872">
    <property type="term" value="F:metal ion binding"/>
    <property type="evidence" value="ECO:0007669"/>
    <property type="project" value="UniProtKB-KW"/>
</dbReference>
<dbReference type="GO" id="GO:0051539">
    <property type="term" value="F:4 iron, 4 sulfur cluster binding"/>
    <property type="evidence" value="ECO:0007669"/>
    <property type="project" value="InterPro"/>
</dbReference>
<keyword evidence="7" id="KW-0227">DNA damage</keyword>
<dbReference type="InterPro" id="IPR044298">
    <property type="entry name" value="MIG/MutY"/>
</dbReference>
<comment type="similarity">
    <text evidence="3">Belongs to the Nth/MutY family.</text>
</comment>
<name>A0A1W1C5E9_9ZZZZ</name>
<protein>
    <recommendedName>
        <fullName evidence="5">Adenine DNA glycosylase</fullName>
        <ecNumber evidence="4">3.2.2.31</ecNumber>
    </recommendedName>
</protein>
<dbReference type="GO" id="GO:0032357">
    <property type="term" value="F:oxidized purine DNA binding"/>
    <property type="evidence" value="ECO:0007669"/>
    <property type="project" value="TreeGrafter"/>
</dbReference>
<evidence type="ECO:0000313" key="14">
    <source>
        <dbReference type="EMBL" id="SFV60954.1"/>
    </source>
</evidence>
<accession>A0A1W1C5E9</accession>
<evidence type="ECO:0000256" key="5">
    <source>
        <dbReference type="ARBA" id="ARBA00022023"/>
    </source>
</evidence>
<evidence type="ECO:0000256" key="1">
    <source>
        <dbReference type="ARBA" id="ARBA00000843"/>
    </source>
</evidence>
<dbReference type="InterPro" id="IPR011257">
    <property type="entry name" value="DNA_glycosylase"/>
</dbReference>
<dbReference type="InterPro" id="IPR003265">
    <property type="entry name" value="HhH-GPD_domain"/>
</dbReference>
<comment type="cofactor">
    <cofactor evidence="2">
        <name>[4Fe-4S] cluster</name>
        <dbReference type="ChEBI" id="CHEBI:49883"/>
    </cofactor>
</comment>